<evidence type="ECO:0000313" key="2">
    <source>
        <dbReference type="Proteomes" id="UP000287651"/>
    </source>
</evidence>
<proteinExistence type="predicted"/>
<name>A0A426Z3C4_ENSVE</name>
<dbReference type="AlphaFoldDB" id="A0A426Z3C4"/>
<evidence type="ECO:0008006" key="3">
    <source>
        <dbReference type="Google" id="ProtNLM"/>
    </source>
</evidence>
<dbReference type="EMBL" id="AMZH03008660">
    <property type="protein sequence ID" value="RRT58479.1"/>
    <property type="molecule type" value="Genomic_DNA"/>
</dbReference>
<reference evidence="1 2" key="1">
    <citation type="journal article" date="2014" name="Agronomy (Basel)">
        <title>A Draft Genome Sequence for Ensete ventricosum, the Drought-Tolerant Tree Against Hunger.</title>
        <authorList>
            <person name="Harrison J."/>
            <person name="Moore K.A."/>
            <person name="Paszkiewicz K."/>
            <person name="Jones T."/>
            <person name="Grant M."/>
            <person name="Ambacheew D."/>
            <person name="Muzemil S."/>
            <person name="Studholme D.J."/>
        </authorList>
    </citation>
    <scope>NUCLEOTIDE SEQUENCE [LARGE SCALE GENOMIC DNA]</scope>
</reference>
<dbReference type="GO" id="GO:0003676">
    <property type="term" value="F:nucleic acid binding"/>
    <property type="evidence" value="ECO:0007669"/>
    <property type="project" value="InterPro"/>
</dbReference>
<comment type="caution">
    <text evidence="1">The sequence shown here is derived from an EMBL/GenBank/DDBJ whole genome shotgun (WGS) entry which is preliminary data.</text>
</comment>
<accession>A0A426Z3C4</accession>
<gene>
    <name evidence="1" type="ORF">B296_00026049</name>
</gene>
<dbReference type="InterPro" id="IPR035979">
    <property type="entry name" value="RBD_domain_sf"/>
</dbReference>
<sequence length="235" mass="25668">MEQTLENPIPIRSSDIQLVKSLKKADDACEIHSNVLYGSSDPSLFSSSLPVLQHVKYAPGGVQSTVDASFKSKKPSKDVEGKVSVDDLDLQGTGLLLPDDEEALLSGIMNDFDLSGLPSQVDELEEYDLFGSLGGMELDSDSAESIRVGIAKASISDGFLGNGTNQHSLHNGVGPISGEHPYGEHPSRTLFVRNINSNVEDSELRSLFEVVLYYNFVTFFLPKPIHTLMLKCKHW</sequence>
<evidence type="ECO:0000313" key="1">
    <source>
        <dbReference type="EMBL" id="RRT58479.1"/>
    </source>
</evidence>
<dbReference type="SUPFAM" id="SSF54928">
    <property type="entry name" value="RNA-binding domain, RBD"/>
    <property type="match status" value="1"/>
</dbReference>
<organism evidence="1 2">
    <name type="scientific">Ensete ventricosum</name>
    <name type="common">Abyssinian banana</name>
    <name type="synonym">Musa ensete</name>
    <dbReference type="NCBI Taxonomy" id="4639"/>
    <lineage>
        <taxon>Eukaryota</taxon>
        <taxon>Viridiplantae</taxon>
        <taxon>Streptophyta</taxon>
        <taxon>Embryophyta</taxon>
        <taxon>Tracheophyta</taxon>
        <taxon>Spermatophyta</taxon>
        <taxon>Magnoliopsida</taxon>
        <taxon>Liliopsida</taxon>
        <taxon>Zingiberales</taxon>
        <taxon>Musaceae</taxon>
        <taxon>Ensete</taxon>
    </lineage>
</organism>
<dbReference type="Proteomes" id="UP000287651">
    <property type="component" value="Unassembled WGS sequence"/>
</dbReference>
<protein>
    <recommendedName>
        <fullName evidence="3">RRM domain-containing protein</fullName>
    </recommendedName>
</protein>